<sequence>MGLMKHQPSKFYVGGMVDYFDYVEAKNLNLANLKQMTVMCGYMNDSKIFWHKFGKFSDRWRLVSTEVEALSIENFISNDRVVELYFEHLNSYIEVDSGEILGHTNCTLN</sequence>
<evidence type="ECO:0000313" key="3">
    <source>
        <dbReference type="Proteomes" id="UP001371456"/>
    </source>
</evidence>
<feature type="domain" description="PB1-like" evidence="1">
    <location>
        <begin position="9"/>
        <end position="88"/>
    </location>
</feature>
<proteinExistence type="predicted"/>
<dbReference type="Pfam" id="PF26130">
    <property type="entry name" value="PB1-like"/>
    <property type="match status" value="1"/>
</dbReference>
<dbReference type="InterPro" id="IPR058594">
    <property type="entry name" value="PB1-like_dom_pln"/>
</dbReference>
<evidence type="ECO:0000259" key="1">
    <source>
        <dbReference type="Pfam" id="PF26130"/>
    </source>
</evidence>
<evidence type="ECO:0000313" key="2">
    <source>
        <dbReference type="EMBL" id="KAK6788168.1"/>
    </source>
</evidence>
<dbReference type="AlphaFoldDB" id="A0AAN8TNX5"/>
<accession>A0AAN8TNX5</accession>
<comment type="caution">
    <text evidence="2">The sequence shown here is derived from an EMBL/GenBank/DDBJ whole genome shotgun (WGS) entry which is preliminary data.</text>
</comment>
<keyword evidence="3" id="KW-1185">Reference proteome</keyword>
<dbReference type="EMBL" id="JBANQN010000006">
    <property type="protein sequence ID" value="KAK6788168.1"/>
    <property type="molecule type" value="Genomic_DNA"/>
</dbReference>
<name>A0AAN8TNX5_SOLBU</name>
<protein>
    <recommendedName>
        <fullName evidence="1">PB1-like domain-containing protein</fullName>
    </recommendedName>
</protein>
<reference evidence="2 3" key="1">
    <citation type="submission" date="2024-02" db="EMBL/GenBank/DDBJ databases">
        <title>de novo genome assembly of Solanum bulbocastanum strain 11H21.</title>
        <authorList>
            <person name="Hosaka A.J."/>
        </authorList>
    </citation>
    <scope>NUCLEOTIDE SEQUENCE [LARGE SCALE GENOMIC DNA]</scope>
    <source>
        <tissue evidence="2">Young leaves</tissue>
    </source>
</reference>
<gene>
    <name evidence="2" type="ORF">RDI58_016693</name>
</gene>
<dbReference type="Proteomes" id="UP001371456">
    <property type="component" value="Unassembled WGS sequence"/>
</dbReference>
<organism evidence="2 3">
    <name type="scientific">Solanum bulbocastanum</name>
    <name type="common">Wild potato</name>
    <dbReference type="NCBI Taxonomy" id="147425"/>
    <lineage>
        <taxon>Eukaryota</taxon>
        <taxon>Viridiplantae</taxon>
        <taxon>Streptophyta</taxon>
        <taxon>Embryophyta</taxon>
        <taxon>Tracheophyta</taxon>
        <taxon>Spermatophyta</taxon>
        <taxon>Magnoliopsida</taxon>
        <taxon>eudicotyledons</taxon>
        <taxon>Gunneridae</taxon>
        <taxon>Pentapetalae</taxon>
        <taxon>asterids</taxon>
        <taxon>lamiids</taxon>
        <taxon>Solanales</taxon>
        <taxon>Solanaceae</taxon>
        <taxon>Solanoideae</taxon>
        <taxon>Solaneae</taxon>
        <taxon>Solanum</taxon>
    </lineage>
</organism>